<organism evidence="1 2">
    <name type="scientific">Undibacterium luofuense</name>
    <dbReference type="NCBI Taxonomy" id="2828733"/>
    <lineage>
        <taxon>Bacteria</taxon>
        <taxon>Pseudomonadati</taxon>
        <taxon>Pseudomonadota</taxon>
        <taxon>Betaproteobacteria</taxon>
        <taxon>Burkholderiales</taxon>
        <taxon>Oxalobacteraceae</taxon>
        <taxon>Undibacterium</taxon>
    </lineage>
</organism>
<dbReference type="EMBL" id="JAGSPN010000006">
    <property type="protein sequence ID" value="MBR7782556.1"/>
    <property type="molecule type" value="Genomic_DNA"/>
</dbReference>
<evidence type="ECO:0000313" key="1">
    <source>
        <dbReference type="EMBL" id="MBR7782556.1"/>
    </source>
</evidence>
<dbReference type="Proteomes" id="UP000680067">
    <property type="component" value="Unassembled WGS sequence"/>
</dbReference>
<name>A0A941DPJ3_9BURK</name>
<comment type="caution">
    <text evidence="1">The sequence shown here is derived from an EMBL/GenBank/DDBJ whole genome shotgun (WGS) entry which is preliminary data.</text>
</comment>
<dbReference type="RefSeq" id="WP_212687859.1">
    <property type="nucleotide sequence ID" value="NZ_CAXBSD010000069.1"/>
</dbReference>
<sequence>MAWLGFLAGLVLLCGLCIWFLLQAIRQVTTTEPPPYMPLTPAEPRTSAE</sequence>
<protein>
    <submittedName>
        <fullName evidence="1">Uncharacterized protein</fullName>
    </submittedName>
</protein>
<evidence type="ECO:0000313" key="2">
    <source>
        <dbReference type="Proteomes" id="UP000680067"/>
    </source>
</evidence>
<keyword evidence="2" id="KW-1185">Reference proteome</keyword>
<proteinExistence type="predicted"/>
<gene>
    <name evidence="1" type="ORF">KDM89_10395</name>
</gene>
<dbReference type="AlphaFoldDB" id="A0A941DPJ3"/>
<accession>A0A941DPJ3</accession>
<reference evidence="1" key="1">
    <citation type="submission" date="2021-04" db="EMBL/GenBank/DDBJ databases">
        <title>novel species isolated from subtropical streams in China.</title>
        <authorList>
            <person name="Lu H."/>
        </authorList>
    </citation>
    <scope>NUCLEOTIDE SEQUENCE</scope>
    <source>
        <strain evidence="1">LFS511W</strain>
    </source>
</reference>